<proteinExistence type="predicted"/>
<comment type="caution">
    <text evidence="4">The sequence shown here is derived from an EMBL/GenBank/DDBJ whole genome shotgun (WGS) entry which is preliminary data.</text>
</comment>
<dbReference type="InterPro" id="IPR047150">
    <property type="entry name" value="SGT"/>
</dbReference>
<accession>A0A8H5FJZ8</accession>
<keyword evidence="5" id="KW-1185">Reference proteome</keyword>
<name>A0A8H5FJZ8_9AGAR</name>
<feature type="compositionally biased region" description="Polar residues" evidence="3">
    <location>
        <begin position="141"/>
        <end position="155"/>
    </location>
</feature>
<dbReference type="EMBL" id="JAACJK010000008">
    <property type="protein sequence ID" value="KAF5339417.1"/>
    <property type="molecule type" value="Genomic_DNA"/>
</dbReference>
<evidence type="ECO:0000313" key="5">
    <source>
        <dbReference type="Proteomes" id="UP000541558"/>
    </source>
</evidence>
<dbReference type="GO" id="GO:0006620">
    <property type="term" value="P:post-translational protein targeting to endoplasmic reticulum membrane"/>
    <property type="evidence" value="ECO:0007669"/>
    <property type="project" value="TreeGrafter"/>
</dbReference>
<dbReference type="PANTHER" id="PTHR45831:SF2">
    <property type="entry name" value="LD24721P"/>
    <property type="match status" value="1"/>
</dbReference>
<organism evidence="4 5">
    <name type="scientific">Ephemerocybe angulata</name>
    <dbReference type="NCBI Taxonomy" id="980116"/>
    <lineage>
        <taxon>Eukaryota</taxon>
        <taxon>Fungi</taxon>
        <taxon>Dikarya</taxon>
        <taxon>Basidiomycota</taxon>
        <taxon>Agaricomycotina</taxon>
        <taxon>Agaricomycetes</taxon>
        <taxon>Agaricomycetidae</taxon>
        <taxon>Agaricales</taxon>
        <taxon>Agaricineae</taxon>
        <taxon>Psathyrellaceae</taxon>
        <taxon>Ephemerocybe</taxon>
    </lineage>
</organism>
<dbReference type="InterPro" id="IPR011990">
    <property type="entry name" value="TPR-like_helical_dom_sf"/>
</dbReference>
<keyword evidence="2" id="KW-0802">TPR repeat</keyword>
<keyword evidence="1" id="KW-0677">Repeat</keyword>
<dbReference type="Gene3D" id="1.25.40.10">
    <property type="entry name" value="Tetratricopeptide repeat domain"/>
    <property type="match status" value="1"/>
</dbReference>
<evidence type="ECO:0000256" key="1">
    <source>
        <dbReference type="ARBA" id="ARBA00022737"/>
    </source>
</evidence>
<dbReference type="OrthoDB" id="2423701at2759"/>
<evidence type="ECO:0000313" key="4">
    <source>
        <dbReference type="EMBL" id="KAF5339417.1"/>
    </source>
</evidence>
<reference evidence="4 5" key="1">
    <citation type="journal article" date="2020" name="ISME J.">
        <title>Uncovering the hidden diversity of litter-decomposition mechanisms in mushroom-forming fungi.</title>
        <authorList>
            <person name="Floudas D."/>
            <person name="Bentzer J."/>
            <person name="Ahren D."/>
            <person name="Johansson T."/>
            <person name="Persson P."/>
            <person name="Tunlid A."/>
        </authorList>
    </citation>
    <scope>NUCLEOTIDE SEQUENCE [LARGE SCALE GENOMIC DNA]</scope>
    <source>
        <strain evidence="4 5">CBS 175.51</strain>
    </source>
</reference>
<evidence type="ECO:0000256" key="2">
    <source>
        <dbReference type="ARBA" id="ARBA00022803"/>
    </source>
</evidence>
<dbReference type="GO" id="GO:0072380">
    <property type="term" value="C:TRC complex"/>
    <property type="evidence" value="ECO:0007669"/>
    <property type="project" value="TreeGrafter"/>
</dbReference>
<dbReference type="SUPFAM" id="SSF48452">
    <property type="entry name" value="TPR-like"/>
    <property type="match status" value="1"/>
</dbReference>
<dbReference type="AlphaFoldDB" id="A0A8H5FJZ8"/>
<protein>
    <submittedName>
        <fullName evidence="4">Uncharacterized protein</fullName>
    </submittedName>
</protein>
<gene>
    <name evidence="4" type="ORF">D9611_009863</name>
</gene>
<sequence length="155" mass="16962">MTALWSHSGVPTNAVLYANRAAVLLAQKVYMYAAYDCRKAVELDPKYAKAGRLGTASHALAAWTECLRAWKMALDCLPKENLTPAQENMKAQFTQGLANARVARKKIETSAVAVSDLEKMPWVVASELRNRKMASGKPASQFPSNNSQSSRVTTT</sequence>
<feature type="region of interest" description="Disordered" evidence="3">
    <location>
        <begin position="133"/>
        <end position="155"/>
    </location>
</feature>
<dbReference type="Proteomes" id="UP000541558">
    <property type="component" value="Unassembled WGS sequence"/>
</dbReference>
<dbReference type="PANTHER" id="PTHR45831">
    <property type="entry name" value="LD24721P"/>
    <property type="match status" value="1"/>
</dbReference>
<dbReference type="GO" id="GO:0016020">
    <property type="term" value="C:membrane"/>
    <property type="evidence" value="ECO:0007669"/>
    <property type="project" value="TreeGrafter"/>
</dbReference>
<dbReference type="GO" id="GO:0060090">
    <property type="term" value="F:molecular adaptor activity"/>
    <property type="evidence" value="ECO:0007669"/>
    <property type="project" value="TreeGrafter"/>
</dbReference>
<evidence type="ECO:0000256" key="3">
    <source>
        <dbReference type="SAM" id="MobiDB-lite"/>
    </source>
</evidence>